<keyword evidence="1" id="KW-1133">Transmembrane helix</keyword>
<keyword evidence="2" id="KW-0732">Signal</keyword>
<evidence type="ECO:0000256" key="1">
    <source>
        <dbReference type="SAM" id="Phobius"/>
    </source>
</evidence>
<sequence length="338" mass="38518">MNSIGLSLLVFLLTVSLIKIISATALYCNEDINGTRQLIENCRACVIFIDRKIDTIDSLGKTIIHDEPSIKELSLYDEKKLHHRHSDTIIHQKCAREPDGPLYGYDQTHCYCNSNRCNSNIQQCIYEIVSKRYFSCYHGSNVSHDSLEIYKKCRSCRIRLETDLTYHYECLTFGEQEQKNLTHCTCQYPMCNQNLAICQRFQQDPTLLRVNPMHKSVVNSTQSTSASTDTTATSTTTTTTITTIIITTRTIMNATINTTITSWITNLPKIVATLSNINKTDEDILIENATSIELTSTSCHETEEPNITAVEMKNYANYFSSNFCFISSLLLPFVFFFY</sequence>
<proteinExistence type="predicted"/>
<evidence type="ECO:0000256" key="2">
    <source>
        <dbReference type="SAM" id="SignalP"/>
    </source>
</evidence>
<dbReference type="EMBL" id="CAJOBH010183877">
    <property type="protein sequence ID" value="CAF4946478.1"/>
    <property type="molecule type" value="Genomic_DNA"/>
</dbReference>
<keyword evidence="1" id="KW-0812">Transmembrane</keyword>
<feature type="signal peptide" evidence="2">
    <location>
        <begin position="1"/>
        <end position="23"/>
    </location>
</feature>
<evidence type="ECO:0000313" key="5">
    <source>
        <dbReference type="Proteomes" id="UP000663855"/>
    </source>
</evidence>
<organism evidence="3 5">
    <name type="scientific">Rotaria magnacalcarata</name>
    <dbReference type="NCBI Taxonomy" id="392030"/>
    <lineage>
        <taxon>Eukaryota</taxon>
        <taxon>Metazoa</taxon>
        <taxon>Spiralia</taxon>
        <taxon>Gnathifera</taxon>
        <taxon>Rotifera</taxon>
        <taxon>Eurotatoria</taxon>
        <taxon>Bdelloidea</taxon>
        <taxon>Philodinida</taxon>
        <taxon>Philodinidae</taxon>
        <taxon>Rotaria</taxon>
    </lineage>
</organism>
<dbReference type="AlphaFoldDB" id="A0A814GA27"/>
<evidence type="ECO:0000313" key="4">
    <source>
        <dbReference type="EMBL" id="CAF4946478.1"/>
    </source>
</evidence>
<dbReference type="Proteomes" id="UP000663855">
    <property type="component" value="Unassembled WGS sequence"/>
</dbReference>
<comment type="caution">
    <text evidence="3">The sequence shown here is derived from an EMBL/GenBank/DDBJ whole genome shotgun (WGS) entry which is preliminary data.</text>
</comment>
<protein>
    <submittedName>
        <fullName evidence="3">Uncharacterized protein</fullName>
    </submittedName>
</protein>
<name>A0A814GA27_9BILA</name>
<accession>A0A814GA27</accession>
<dbReference type="Proteomes" id="UP000681967">
    <property type="component" value="Unassembled WGS sequence"/>
</dbReference>
<evidence type="ECO:0000313" key="3">
    <source>
        <dbReference type="EMBL" id="CAF0991496.1"/>
    </source>
</evidence>
<feature type="transmembrane region" description="Helical" evidence="1">
    <location>
        <begin position="315"/>
        <end position="337"/>
    </location>
</feature>
<keyword evidence="1" id="KW-0472">Membrane</keyword>
<gene>
    <name evidence="4" type="ORF">BYL167_LOCUS53836</name>
    <name evidence="3" type="ORF">CJN711_LOCUS1876</name>
</gene>
<reference evidence="3" key="1">
    <citation type="submission" date="2021-02" db="EMBL/GenBank/DDBJ databases">
        <authorList>
            <person name="Nowell W R."/>
        </authorList>
    </citation>
    <scope>NUCLEOTIDE SEQUENCE</scope>
</reference>
<feature type="chain" id="PRO_5036224475" evidence="2">
    <location>
        <begin position="24"/>
        <end position="338"/>
    </location>
</feature>
<dbReference type="EMBL" id="CAJNOV010000121">
    <property type="protein sequence ID" value="CAF0991496.1"/>
    <property type="molecule type" value="Genomic_DNA"/>
</dbReference>